<gene>
    <name evidence="1" type="ORF">SOO65_13885</name>
</gene>
<dbReference type="EMBL" id="CP139487">
    <property type="protein sequence ID" value="WPU63780.1"/>
    <property type="molecule type" value="Genomic_DNA"/>
</dbReference>
<evidence type="ECO:0000313" key="2">
    <source>
        <dbReference type="Proteomes" id="UP001324634"/>
    </source>
</evidence>
<name>A0AAX4HKQ8_9BACT</name>
<keyword evidence="2" id="KW-1185">Reference proteome</keyword>
<accession>A0AAX4HKQ8</accession>
<dbReference type="RefSeq" id="WP_321391163.1">
    <property type="nucleotide sequence ID" value="NZ_CP139487.1"/>
</dbReference>
<evidence type="ECO:0000313" key="1">
    <source>
        <dbReference type="EMBL" id="WPU63780.1"/>
    </source>
</evidence>
<protein>
    <submittedName>
        <fullName evidence="1">Uncharacterized protein</fullName>
    </submittedName>
</protein>
<dbReference type="Proteomes" id="UP001324634">
    <property type="component" value="Chromosome"/>
</dbReference>
<dbReference type="PROSITE" id="PS51257">
    <property type="entry name" value="PROKAR_LIPOPROTEIN"/>
    <property type="match status" value="1"/>
</dbReference>
<dbReference type="KEGG" id="psti:SOO65_13885"/>
<proteinExistence type="predicted"/>
<reference evidence="1 2" key="1">
    <citation type="submission" date="2023-11" db="EMBL/GenBank/DDBJ databases">
        <title>Peredibacter starrii A3.12.</title>
        <authorList>
            <person name="Mitchell R.J."/>
        </authorList>
    </citation>
    <scope>NUCLEOTIDE SEQUENCE [LARGE SCALE GENOMIC DNA]</scope>
    <source>
        <strain evidence="1 2">A3.12</strain>
    </source>
</reference>
<sequence length="223" mass="23891">MKLVVLSLAVLAFACGKYEGEVPGSSLGQSRAFQPLVADTTLQSNITSICNALAQKSSILNSAVNSVHNFEASQTNCDGTMLFTGAVKTTIQNLGSEYQFRKEDGTAFIFQNVETNTSGVMAPFCSNLSNLQTQTVNSDNTVTSITTSGISSADCSPISGEICVLIENGPLSGSSFTVTTQEWVRFRVSNSTGQKIGFFTQRKKVSRSFCGTNQSIEYRALLK</sequence>
<dbReference type="AlphaFoldDB" id="A0AAX4HKQ8"/>
<organism evidence="1 2">
    <name type="scientific">Peredibacter starrii</name>
    <dbReference type="NCBI Taxonomy" id="28202"/>
    <lineage>
        <taxon>Bacteria</taxon>
        <taxon>Pseudomonadati</taxon>
        <taxon>Bdellovibrionota</taxon>
        <taxon>Bacteriovoracia</taxon>
        <taxon>Bacteriovoracales</taxon>
        <taxon>Bacteriovoracaceae</taxon>
        <taxon>Peredibacter</taxon>
    </lineage>
</organism>